<proteinExistence type="predicted"/>
<organism evidence="1 2">
    <name type="scientific">Necator americanus</name>
    <name type="common">Human hookworm</name>
    <dbReference type="NCBI Taxonomy" id="51031"/>
    <lineage>
        <taxon>Eukaryota</taxon>
        <taxon>Metazoa</taxon>
        <taxon>Ecdysozoa</taxon>
        <taxon>Nematoda</taxon>
        <taxon>Chromadorea</taxon>
        <taxon>Rhabditida</taxon>
        <taxon>Rhabditina</taxon>
        <taxon>Rhabditomorpha</taxon>
        <taxon>Strongyloidea</taxon>
        <taxon>Ancylostomatidae</taxon>
        <taxon>Bunostominae</taxon>
        <taxon>Necator</taxon>
    </lineage>
</organism>
<dbReference type="AlphaFoldDB" id="W2SQM6"/>
<dbReference type="KEGG" id="nai:NECAME_19046"/>
<sequence>MVETPTGGGIIKGRRRDIKASGITSRERTIASSTSHAYECHQVAAPIRSCGSACEDQNDQSWPSIEVKRS</sequence>
<dbReference type="Proteomes" id="UP000053676">
    <property type="component" value="Unassembled WGS sequence"/>
</dbReference>
<accession>W2SQM6</accession>
<reference evidence="2" key="1">
    <citation type="journal article" date="2014" name="Nat. Genet.">
        <title>Genome of the human hookworm Necator americanus.</title>
        <authorList>
            <person name="Tang Y.T."/>
            <person name="Gao X."/>
            <person name="Rosa B.A."/>
            <person name="Abubucker S."/>
            <person name="Hallsworth-Pepin K."/>
            <person name="Martin J."/>
            <person name="Tyagi R."/>
            <person name="Heizer E."/>
            <person name="Zhang X."/>
            <person name="Bhonagiri-Palsikar V."/>
            <person name="Minx P."/>
            <person name="Warren W.C."/>
            <person name="Wang Q."/>
            <person name="Zhan B."/>
            <person name="Hotez P.J."/>
            <person name="Sternberg P.W."/>
            <person name="Dougall A."/>
            <person name="Gaze S.T."/>
            <person name="Mulvenna J."/>
            <person name="Sotillo J."/>
            <person name="Ranganathan S."/>
            <person name="Rabelo E.M."/>
            <person name="Wilson R.K."/>
            <person name="Felgner P.L."/>
            <person name="Bethony J."/>
            <person name="Hawdon J.M."/>
            <person name="Gasser R.B."/>
            <person name="Loukas A."/>
            <person name="Mitreva M."/>
        </authorList>
    </citation>
    <scope>NUCLEOTIDE SEQUENCE [LARGE SCALE GENOMIC DNA]</scope>
</reference>
<protein>
    <submittedName>
        <fullName evidence="1">Uncharacterized protein</fullName>
    </submittedName>
</protein>
<evidence type="ECO:0000313" key="1">
    <source>
        <dbReference type="EMBL" id="ETN72039.1"/>
    </source>
</evidence>
<name>W2SQM6_NECAM</name>
<keyword evidence="2" id="KW-1185">Reference proteome</keyword>
<dbReference type="EMBL" id="KI665840">
    <property type="protein sequence ID" value="ETN72039.1"/>
    <property type="molecule type" value="Genomic_DNA"/>
</dbReference>
<gene>
    <name evidence="1" type="ORF">NECAME_19046</name>
</gene>
<evidence type="ECO:0000313" key="2">
    <source>
        <dbReference type="Proteomes" id="UP000053676"/>
    </source>
</evidence>